<dbReference type="EMBL" id="JAHDYS010000007">
    <property type="protein sequence ID" value="MBT1071853.1"/>
    <property type="molecule type" value="Genomic_DNA"/>
</dbReference>
<dbReference type="InterPro" id="IPR047691">
    <property type="entry name" value="PelF-like"/>
</dbReference>
<reference evidence="2 3" key="1">
    <citation type="submission" date="2021-05" db="EMBL/GenBank/DDBJ databases">
        <title>The draft genome of Geobacter chapellei DSM 13688.</title>
        <authorList>
            <person name="Xu Z."/>
            <person name="Masuda Y."/>
            <person name="Itoh H."/>
            <person name="Senoo K."/>
        </authorList>
    </citation>
    <scope>NUCLEOTIDE SEQUENCE [LARGE SCALE GENOMIC DNA]</scope>
    <source>
        <strain evidence="2 3">DSM 13688</strain>
    </source>
</reference>
<dbReference type="CDD" id="cd03813">
    <property type="entry name" value="GT4-like"/>
    <property type="match status" value="1"/>
</dbReference>
<sequence length="503" mass="56845">MNAFPKADHVDIMLLLEGTFPYVSGGVSTWVHQIISGFPQYTFGAVFIGSRRGDYAEIKYELPSNLIHLETCYLYDFADAPLIEELAGSRTPFDTIRHMHAMFHKRDLTELENSLKVPDFFLDPVSGVDFQNFLHSHRSWELISQLYQQRCKDPSFVDYFWTVRNMHAPIWLLAKTANTLIPARLYHTVSTGYAGFLGTLLHHSSGRPLLLSEHGIYTKERRIDIFNSDWIQDNRNALQRDPTEVSYYRDLWIRFFETLGRFCYGASSTIVSLYEGARNRQLDDGALPERTTIIPNGIDIDRYAPLREVVHETPPLVLTLLGRVVPIKDIKTFIRGLRLIANQLPFVQGWIIGPEDEDPEYAAECKALVESLDIADQVRFMGFKDPLDIFPGTGLVVLSSVSEGLPLVVLEAFAAGIPVVATDVGACRQLILGSGAEDEAIGSAGGIVGINNPLALAAESLRLLQDPQQWKQARQAGIDRVERFYKHRQMFDKYHELYHMGLV</sequence>
<name>A0ABS5U854_9BACT</name>
<evidence type="ECO:0000259" key="1">
    <source>
        <dbReference type="Pfam" id="PF11997"/>
    </source>
</evidence>
<dbReference type="SUPFAM" id="SSF53756">
    <property type="entry name" value="UDP-Glycosyltransferase/glycogen phosphorylase"/>
    <property type="match status" value="1"/>
</dbReference>
<feature type="domain" description="DUF3492" evidence="1">
    <location>
        <begin position="11"/>
        <end position="288"/>
    </location>
</feature>
<dbReference type="NCBIfam" id="NF038011">
    <property type="entry name" value="PelF"/>
    <property type="match status" value="1"/>
</dbReference>
<dbReference type="PANTHER" id="PTHR12526:SF608">
    <property type="entry name" value="PELF"/>
    <property type="match status" value="1"/>
</dbReference>
<comment type="caution">
    <text evidence="2">The sequence shown here is derived from an EMBL/GenBank/DDBJ whole genome shotgun (WGS) entry which is preliminary data.</text>
</comment>
<dbReference type="Pfam" id="PF11997">
    <property type="entry name" value="DUF3492"/>
    <property type="match status" value="1"/>
</dbReference>
<evidence type="ECO:0000313" key="2">
    <source>
        <dbReference type="EMBL" id="MBT1071853.1"/>
    </source>
</evidence>
<evidence type="ECO:0000313" key="3">
    <source>
        <dbReference type="Proteomes" id="UP000784128"/>
    </source>
</evidence>
<dbReference type="Pfam" id="PF13692">
    <property type="entry name" value="Glyco_trans_1_4"/>
    <property type="match status" value="1"/>
</dbReference>
<dbReference type="PANTHER" id="PTHR12526">
    <property type="entry name" value="GLYCOSYLTRANSFERASE"/>
    <property type="match status" value="1"/>
</dbReference>
<keyword evidence="3" id="KW-1185">Reference proteome</keyword>
<gene>
    <name evidence="2" type="primary">pelF</name>
    <name evidence="2" type="ORF">KJB30_08670</name>
</gene>
<dbReference type="Gene3D" id="3.40.50.2000">
    <property type="entry name" value="Glycogen Phosphorylase B"/>
    <property type="match status" value="2"/>
</dbReference>
<proteinExistence type="predicted"/>
<dbReference type="Proteomes" id="UP000784128">
    <property type="component" value="Unassembled WGS sequence"/>
</dbReference>
<dbReference type="InterPro" id="IPR022622">
    <property type="entry name" value="DUF3492"/>
</dbReference>
<accession>A0ABS5U854</accession>
<dbReference type="RefSeq" id="WP_214298089.1">
    <property type="nucleotide sequence ID" value="NZ_JAHDYS010000007.1"/>
</dbReference>
<protein>
    <submittedName>
        <fullName evidence="2">GT4 family glycosyltransferase PelF</fullName>
    </submittedName>
</protein>
<organism evidence="2 3">
    <name type="scientific">Pelotalea chapellei</name>
    <dbReference type="NCBI Taxonomy" id="44671"/>
    <lineage>
        <taxon>Bacteria</taxon>
        <taxon>Pseudomonadati</taxon>
        <taxon>Thermodesulfobacteriota</taxon>
        <taxon>Desulfuromonadia</taxon>
        <taxon>Geobacterales</taxon>
        <taxon>Geobacteraceae</taxon>
        <taxon>Pelotalea</taxon>
    </lineage>
</organism>